<organism evidence="1 2">
    <name type="scientific">Paratrimastix pyriformis</name>
    <dbReference type="NCBI Taxonomy" id="342808"/>
    <lineage>
        <taxon>Eukaryota</taxon>
        <taxon>Metamonada</taxon>
        <taxon>Preaxostyla</taxon>
        <taxon>Paratrimastigidae</taxon>
        <taxon>Paratrimastix</taxon>
    </lineage>
</organism>
<reference evidence="1" key="1">
    <citation type="journal article" date="2022" name="bioRxiv">
        <title>Genomics of Preaxostyla Flagellates Illuminates Evolutionary Transitions and the Path Towards Mitochondrial Loss.</title>
        <authorList>
            <person name="Novak L.V.F."/>
            <person name="Treitli S.C."/>
            <person name="Pyrih J."/>
            <person name="Halakuc P."/>
            <person name="Pipaliya S.V."/>
            <person name="Vacek V."/>
            <person name="Brzon O."/>
            <person name="Soukal P."/>
            <person name="Eme L."/>
            <person name="Dacks J.B."/>
            <person name="Karnkowska A."/>
            <person name="Elias M."/>
            <person name="Hampl V."/>
        </authorList>
    </citation>
    <scope>NUCLEOTIDE SEQUENCE</scope>
    <source>
        <strain evidence="1">RCP-MX</strain>
    </source>
</reference>
<name>A0ABQ8UBA6_9EUKA</name>
<evidence type="ECO:0000313" key="1">
    <source>
        <dbReference type="EMBL" id="KAJ4456581.1"/>
    </source>
</evidence>
<dbReference type="Proteomes" id="UP001141327">
    <property type="component" value="Unassembled WGS sequence"/>
</dbReference>
<sequence length="79" mass="8503">MLGVTADAGVQWHRKMASALHALTAAPSKFLNLEALDQIERGLAITYGGGIYLAHGDPFADLSPFTIPEIERLIERLAA</sequence>
<protein>
    <submittedName>
        <fullName evidence="1">Uncharacterized protein</fullName>
    </submittedName>
</protein>
<evidence type="ECO:0000313" key="2">
    <source>
        <dbReference type="Proteomes" id="UP001141327"/>
    </source>
</evidence>
<dbReference type="EMBL" id="JAPMOS010000066">
    <property type="protein sequence ID" value="KAJ4456581.1"/>
    <property type="molecule type" value="Genomic_DNA"/>
</dbReference>
<proteinExistence type="predicted"/>
<accession>A0ABQ8UBA6</accession>
<comment type="caution">
    <text evidence="1">The sequence shown here is derived from an EMBL/GenBank/DDBJ whole genome shotgun (WGS) entry which is preliminary data.</text>
</comment>
<gene>
    <name evidence="1" type="ORF">PAPYR_8148</name>
</gene>
<keyword evidence="2" id="KW-1185">Reference proteome</keyword>